<comment type="caution">
    <text evidence="7">The sequence shown here is derived from an EMBL/GenBank/DDBJ whole genome shotgun (WGS) entry which is preliminary data.</text>
</comment>
<evidence type="ECO:0000256" key="2">
    <source>
        <dbReference type="ARBA" id="ARBA00023054"/>
    </source>
</evidence>
<organism evidence="7 8">
    <name type="scientific">Anaerolinea thermophila</name>
    <dbReference type="NCBI Taxonomy" id="167964"/>
    <lineage>
        <taxon>Bacteria</taxon>
        <taxon>Bacillati</taxon>
        <taxon>Chloroflexota</taxon>
        <taxon>Anaerolineae</taxon>
        <taxon>Anaerolineales</taxon>
        <taxon>Anaerolineaceae</taxon>
        <taxon>Anaerolinea</taxon>
    </lineage>
</organism>
<dbReference type="PRINTS" id="PR01490">
    <property type="entry name" value="RTXTOXIND"/>
</dbReference>
<gene>
    <name evidence="7" type="ORF">XD73_1165</name>
</gene>
<evidence type="ECO:0000259" key="6">
    <source>
        <dbReference type="Pfam" id="PF25990"/>
    </source>
</evidence>
<dbReference type="PANTHER" id="PTHR32347:SF23">
    <property type="entry name" value="BLL5650 PROTEIN"/>
    <property type="match status" value="1"/>
</dbReference>
<dbReference type="Proteomes" id="UP000064249">
    <property type="component" value="Unassembled WGS sequence"/>
</dbReference>
<dbReference type="Pfam" id="PF25990">
    <property type="entry name" value="Beta-barrel_YknX"/>
    <property type="match status" value="1"/>
</dbReference>
<evidence type="ECO:0000313" key="7">
    <source>
        <dbReference type="EMBL" id="KUK45963.1"/>
    </source>
</evidence>
<name>A0A101FWX4_9CHLR</name>
<sequence>MKKTKVLMMTLFVVSGLVLAGCSGSGQSDASTQELPPVTDPGVIAEANLVFADSIPLSFSISGQVSEVLVQEGDRVEKGDVLARIGDTEALEAQVLSAELMVLEAQQQLDDLNETADLVAAQAKADLVQANQDLVAAERAWDAVDTDEFQEELDDAQITMNDAENELEDAQDDLTDNEYLDEDNPVRKDYEDAVDEAQQAYDEAKWDFEDLQYQYDQAEALLSVAQEAVVDAENQVAATENGPDPDDLALANANLDQAKAQLAAAELALKDAELVAPFSGRVVQVDLTEGAMTSPGQLAVVLADDSAWYVETNDLTENEVVKIVEGQTVMITFDAIPDLTFTGEVDSVSDYFLERYGDITYVVRIRLFETDASLRWGMTAEVTFTEQ</sequence>
<evidence type="ECO:0000256" key="4">
    <source>
        <dbReference type="SAM" id="SignalP"/>
    </source>
</evidence>
<feature type="chain" id="PRO_5007096300" evidence="4">
    <location>
        <begin position="21"/>
        <end position="387"/>
    </location>
</feature>
<dbReference type="PROSITE" id="PS51257">
    <property type="entry name" value="PROKAR_LIPOPROTEIN"/>
    <property type="match status" value="1"/>
</dbReference>
<evidence type="ECO:0000256" key="1">
    <source>
        <dbReference type="ARBA" id="ARBA00004196"/>
    </source>
</evidence>
<dbReference type="SUPFAM" id="SSF111369">
    <property type="entry name" value="HlyD-like secretion proteins"/>
    <property type="match status" value="2"/>
</dbReference>
<dbReference type="GO" id="GO:0030313">
    <property type="term" value="C:cell envelope"/>
    <property type="evidence" value="ECO:0007669"/>
    <property type="project" value="UniProtKB-SubCell"/>
</dbReference>
<keyword evidence="2 3" id="KW-0175">Coiled coil</keyword>
<evidence type="ECO:0000259" key="5">
    <source>
        <dbReference type="Pfam" id="PF25917"/>
    </source>
</evidence>
<dbReference type="Gene3D" id="2.40.50.100">
    <property type="match status" value="1"/>
</dbReference>
<evidence type="ECO:0000256" key="3">
    <source>
        <dbReference type="SAM" id="Coils"/>
    </source>
</evidence>
<keyword evidence="4" id="KW-0732">Signal</keyword>
<feature type="domain" description="YknX-like beta-barrel" evidence="6">
    <location>
        <begin position="314"/>
        <end position="381"/>
    </location>
</feature>
<accession>A0A101FWX4</accession>
<dbReference type="AlphaFoldDB" id="A0A101FWX4"/>
<protein>
    <submittedName>
        <fullName evidence="7">Secretion protein HlyD family protein</fullName>
    </submittedName>
</protein>
<dbReference type="PANTHER" id="PTHR32347">
    <property type="entry name" value="EFFLUX SYSTEM COMPONENT YKNX-RELATED"/>
    <property type="match status" value="1"/>
</dbReference>
<proteinExistence type="predicted"/>
<dbReference type="InterPro" id="IPR058636">
    <property type="entry name" value="Beta-barrel_YknX"/>
</dbReference>
<evidence type="ECO:0000313" key="8">
    <source>
        <dbReference type="Proteomes" id="UP000064249"/>
    </source>
</evidence>
<reference evidence="7 8" key="1">
    <citation type="journal article" date="2015" name="MBio">
        <title>Genome-Resolved Metagenomic Analysis Reveals Roles for Candidate Phyla and Other Microbial Community Members in Biogeochemical Transformations in Oil Reservoirs.</title>
        <authorList>
            <person name="Hu P."/>
            <person name="Tom L."/>
            <person name="Singh A."/>
            <person name="Thomas B.C."/>
            <person name="Baker B.J."/>
            <person name="Piceno Y.M."/>
            <person name="Andersen G.L."/>
            <person name="Banfield J.F."/>
        </authorList>
    </citation>
    <scope>NUCLEOTIDE SEQUENCE [LARGE SCALE GENOMIC DNA]</scope>
    <source>
        <strain evidence="7">46_16</strain>
    </source>
</reference>
<dbReference type="EMBL" id="LGFU01000104">
    <property type="protein sequence ID" value="KUK45963.1"/>
    <property type="molecule type" value="Genomic_DNA"/>
</dbReference>
<dbReference type="Pfam" id="PF25917">
    <property type="entry name" value="BSH_RND"/>
    <property type="match status" value="1"/>
</dbReference>
<feature type="signal peptide" evidence="4">
    <location>
        <begin position="1"/>
        <end position="20"/>
    </location>
</feature>
<comment type="subcellular location">
    <subcellularLocation>
        <location evidence="1">Cell envelope</location>
    </subcellularLocation>
</comment>
<dbReference type="Gene3D" id="2.40.30.170">
    <property type="match status" value="1"/>
</dbReference>
<feature type="coiled-coil region" evidence="3">
    <location>
        <begin position="95"/>
        <end position="275"/>
    </location>
</feature>
<dbReference type="InterPro" id="IPR058625">
    <property type="entry name" value="MdtA-like_BSH"/>
</dbReference>
<feature type="domain" description="Multidrug resistance protein MdtA-like barrel-sandwich hybrid" evidence="5">
    <location>
        <begin position="61"/>
        <end position="299"/>
    </location>
</feature>
<dbReference type="InterPro" id="IPR050465">
    <property type="entry name" value="UPF0194_transport"/>
</dbReference>